<gene>
    <name evidence="3" type="ORF">AC578_4089</name>
</gene>
<evidence type="ECO:0000256" key="2">
    <source>
        <dbReference type="SAM" id="MobiDB-lite"/>
    </source>
</evidence>
<evidence type="ECO:0000313" key="3">
    <source>
        <dbReference type="EMBL" id="KXT00502.1"/>
    </source>
</evidence>
<feature type="compositionally biased region" description="Basic and acidic residues" evidence="2">
    <location>
        <begin position="417"/>
        <end position="430"/>
    </location>
</feature>
<evidence type="ECO:0000256" key="1">
    <source>
        <dbReference type="SAM" id="Coils"/>
    </source>
</evidence>
<comment type="caution">
    <text evidence="3">The sequence shown here is derived from an EMBL/GenBank/DDBJ whole genome shotgun (WGS) entry which is preliminary data.</text>
</comment>
<protein>
    <submittedName>
        <fullName evidence="3">Uncharacterized protein</fullName>
    </submittedName>
</protein>
<keyword evidence="1" id="KW-0175">Coiled coil</keyword>
<name>A0A139HDL5_9PEZI</name>
<dbReference type="AlphaFoldDB" id="A0A139HDL5"/>
<sequence length="486" mass="55396">MKFHRSYAALEKQNRELRDDRDTLLTQLDAARKHIAALEKRLGRSGPSSTKPLLHGSVPPKVRKAVPRRTKGWFFDTTPFPSPSSTDYTKLVYDDGKLVDTNQRNAGYMKHTEASANKTVRPITALQIGVMYTTRLREEQRFRSEDAEPEPEPSSACSQDEDEDENEDEAQEKKQDTTPSLATRTRLNDPQDGLFYGNLATGSQVVQLPFALQMSLLQEGYDLTRQGTFDYIRKKWPREQLQHFPEHWLQIRFGRQELEDARFGRNTSDPAKLRIVYAMDGVISLRNILCHPSYVRDLQQLDALLRSAQELLVKVEDEERALKVRGLRDRVQEEAREIVKEIERREGLKMLPGDQQSPWPIHVQLMFESIDRVVFKDTWAPEAILRAAKEWLKKGYRVGEDEPDFQARVEAAQAWKRSMDDGLSERKSESDGESTGTTETAASWPIDNTTAAGEDLEDLATADEDDGWSGGKAPQSWAAESSQTGW</sequence>
<organism evidence="3 4">
    <name type="scientific">Pseudocercospora eumusae</name>
    <dbReference type="NCBI Taxonomy" id="321146"/>
    <lineage>
        <taxon>Eukaryota</taxon>
        <taxon>Fungi</taxon>
        <taxon>Dikarya</taxon>
        <taxon>Ascomycota</taxon>
        <taxon>Pezizomycotina</taxon>
        <taxon>Dothideomycetes</taxon>
        <taxon>Dothideomycetidae</taxon>
        <taxon>Mycosphaerellales</taxon>
        <taxon>Mycosphaerellaceae</taxon>
        <taxon>Pseudocercospora</taxon>
    </lineage>
</organism>
<evidence type="ECO:0000313" key="4">
    <source>
        <dbReference type="Proteomes" id="UP000070133"/>
    </source>
</evidence>
<reference evidence="3 4" key="1">
    <citation type="submission" date="2015-07" db="EMBL/GenBank/DDBJ databases">
        <title>Comparative genomics of the Sigatoka disease complex on banana suggests a link between parallel evolutionary changes in Pseudocercospora fijiensis and Pseudocercospora eumusae and increased virulence on the banana host.</title>
        <authorList>
            <person name="Chang T.-C."/>
            <person name="Salvucci A."/>
            <person name="Crous P.W."/>
            <person name="Stergiopoulos I."/>
        </authorList>
    </citation>
    <scope>NUCLEOTIDE SEQUENCE [LARGE SCALE GENOMIC DNA]</scope>
    <source>
        <strain evidence="3 4">CBS 114824</strain>
    </source>
</reference>
<feature type="coiled-coil region" evidence="1">
    <location>
        <begin position="7"/>
        <end position="41"/>
    </location>
</feature>
<dbReference type="EMBL" id="LFZN01000072">
    <property type="protein sequence ID" value="KXT00502.1"/>
    <property type="molecule type" value="Genomic_DNA"/>
</dbReference>
<feature type="compositionally biased region" description="Acidic residues" evidence="2">
    <location>
        <begin position="159"/>
        <end position="170"/>
    </location>
</feature>
<feature type="region of interest" description="Disordered" evidence="2">
    <location>
        <begin position="416"/>
        <end position="486"/>
    </location>
</feature>
<proteinExistence type="predicted"/>
<dbReference type="OrthoDB" id="3650104at2759"/>
<feature type="compositionally biased region" description="Acidic residues" evidence="2">
    <location>
        <begin position="454"/>
        <end position="467"/>
    </location>
</feature>
<dbReference type="Proteomes" id="UP000070133">
    <property type="component" value="Unassembled WGS sequence"/>
</dbReference>
<accession>A0A139HDL5</accession>
<feature type="compositionally biased region" description="Low complexity" evidence="2">
    <location>
        <begin position="433"/>
        <end position="443"/>
    </location>
</feature>
<feature type="region of interest" description="Disordered" evidence="2">
    <location>
        <begin position="141"/>
        <end position="188"/>
    </location>
</feature>
<keyword evidence="4" id="KW-1185">Reference proteome</keyword>
<feature type="coiled-coil region" evidence="1">
    <location>
        <begin position="298"/>
        <end position="325"/>
    </location>
</feature>